<protein>
    <recommendedName>
        <fullName evidence="2">Reverse transcriptase domain-containing protein</fullName>
    </recommendedName>
</protein>
<feature type="compositionally biased region" description="Basic and acidic residues" evidence="1">
    <location>
        <begin position="139"/>
        <end position="148"/>
    </location>
</feature>
<feature type="region of interest" description="Disordered" evidence="1">
    <location>
        <begin position="189"/>
        <end position="215"/>
    </location>
</feature>
<dbReference type="CDD" id="cd01650">
    <property type="entry name" value="RT_nLTR_like"/>
    <property type="match status" value="1"/>
</dbReference>
<feature type="region of interest" description="Disordered" evidence="1">
    <location>
        <begin position="117"/>
        <end position="148"/>
    </location>
</feature>
<keyword evidence="4" id="KW-1185">Reference proteome</keyword>
<gene>
    <name evidence="3" type="ORF">WMY93_002121</name>
</gene>
<comment type="caution">
    <text evidence="3">The sequence shown here is derived from an EMBL/GenBank/DDBJ whole genome shotgun (WGS) entry which is preliminary data.</text>
</comment>
<reference evidence="4" key="1">
    <citation type="submission" date="2024-04" db="EMBL/GenBank/DDBJ databases">
        <title>Salinicola lusitanus LLJ914,a marine bacterium isolated from the Okinawa Trough.</title>
        <authorList>
            <person name="Li J."/>
        </authorList>
    </citation>
    <scope>NUCLEOTIDE SEQUENCE [LARGE SCALE GENOMIC DNA]</scope>
</reference>
<dbReference type="Pfam" id="PF00078">
    <property type="entry name" value="RVT_1"/>
    <property type="match status" value="1"/>
</dbReference>
<organism evidence="3 4">
    <name type="scientific">Mugilogobius chulae</name>
    <name type="common">yellowstripe goby</name>
    <dbReference type="NCBI Taxonomy" id="88201"/>
    <lineage>
        <taxon>Eukaryota</taxon>
        <taxon>Metazoa</taxon>
        <taxon>Chordata</taxon>
        <taxon>Craniata</taxon>
        <taxon>Vertebrata</taxon>
        <taxon>Euteleostomi</taxon>
        <taxon>Actinopterygii</taxon>
        <taxon>Neopterygii</taxon>
        <taxon>Teleostei</taxon>
        <taxon>Neoteleostei</taxon>
        <taxon>Acanthomorphata</taxon>
        <taxon>Gobiaria</taxon>
        <taxon>Gobiiformes</taxon>
        <taxon>Gobioidei</taxon>
        <taxon>Gobiidae</taxon>
        <taxon>Gobionellinae</taxon>
        <taxon>Mugilogobius</taxon>
    </lineage>
</organism>
<evidence type="ECO:0000259" key="2">
    <source>
        <dbReference type="PROSITE" id="PS50878"/>
    </source>
</evidence>
<name>A0AAW0Q183_9GOBI</name>
<feature type="domain" description="Reverse transcriptase" evidence="2">
    <location>
        <begin position="472"/>
        <end position="729"/>
    </location>
</feature>
<dbReference type="InterPro" id="IPR043502">
    <property type="entry name" value="DNA/RNA_pol_sf"/>
</dbReference>
<dbReference type="SUPFAM" id="SSF56672">
    <property type="entry name" value="DNA/RNA polymerases"/>
    <property type="match status" value="1"/>
</dbReference>
<dbReference type="PROSITE" id="PS50878">
    <property type="entry name" value="RT_POL"/>
    <property type="match status" value="1"/>
</dbReference>
<evidence type="ECO:0000313" key="3">
    <source>
        <dbReference type="EMBL" id="KAK7938795.1"/>
    </source>
</evidence>
<dbReference type="Proteomes" id="UP001460270">
    <property type="component" value="Unassembled WGS sequence"/>
</dbReference>
<evidence type="ECO:0000313" key="4">
    <source>
        <dbReference type="Proteomes" id="UP001460270"/>
    </source>
</evidence>
<dbReference type="EMBL" id="JBBPFD010000002">
    <property type="protein sequence ID" value="KAK7938795.1"/>
    <property type="molecule type" value="Genomic_DNA"/>
</dbReference>
<accession>A0AAW0Q183</accession>
<dbReference type="PANTHER" id="PTHR19446">
    <property type="entry name" value="REVERSE TRANSCRIPTASES"/>
    <property type="match status" value="1"/>
</dbReference>
<sequence>MEADLDKQLKFPPHIAETMLRPDIVLWSNSSKQVLMIELTVPWEERMEEANERKRDKYEELKSNCQNRGWRAKCWPVEERLVDNRESLVTTGKTVDSLERQQLGQDGLATHAAALAKETPKKATDQSMEKYPQGSPRGGAEELPKRTDTRFTTPCNGLSTMSVQCICGKMCKNHKGLKIHQSKMRCREKLKAPQCTDSQSGETEEELGQEAPHSTLSLQVKQSTPPCKSPMTERIKWPKASQLNEWQRFDEDVELVLESVAKGDVDKRLQTMTTVVMTLAAERFGTEEKQVKQPYVKNNRATKIHNICQELKALKKQYKTSQDEEKGPLEELRAMLRKRLLTLRRAEYHRRRRRERSRKRSAFITNPFQFTKQLLGQKRSGRLTCSKEQMEEHLRTTYSDPMREVDLGNCDVLITPAEPTEPLNLREPLFKEVQQIVRKARAGAAPGPSNTTYNIYKRCPCLLKRLWKILKVIWRRGKVPSQWRQANGVWIPKEENSENINQFRMISLLSVEGKIFFSILASRLTEYFLKNKYIDTSVQKGGIPGVPGCLEHTGVVSQLLREARENKGDLVVLWLDLANAYGSIPHKLVERALQAHHVPESIRKLIMDYYDSFHVRVSTGQVTSDWCRLEVGIITGCTISVILFSLAMNMLVKSTEPECRGPKSRSGIRQPPIRAFMDDLTVTTESVPGARWILKGLEKVMGWARMSFKPAKSRSLVLKKGKVWEKFRFSIENILIPSITEQPIKSLGKIFDATLKDKVPIKSTCEECEQWLKTVDKTGLPGRFKAWIYQHGILPRILWPLLLYEFPISIITTMERTVSRFLRRWLGLPKSISNIALYGNTCKLKLPFKSIEEEFKVMRAREVLQYRESSDPKVAGAKVAVRTGRKWRAEEAVEEAEGRLRHKMVMGAVAKGKAGLGLLNVPRFDKAQGKERRHLIQEEIRAEAEEERKVRAITMKQQGAWTKWEQAKVRKVTWNDLWKTHPHNIKFLIGAVYDVLPSPCNLHRWGLVEKPSCLLCGRIGTLEHILSSCPRALADGRYRWRHDQVLRSVAENIYGAINNSRKEGTSKSTSFLLKREKLLNRMEH</sequence>
<dbReference type="AlphaFoldDB" id="A0AAW0Q183"/>
<feature type="compositionally biased region" description="Basic and acidic residues" evidence="1">
    <location>
        <begin position="118"/>
        <end position="128"/>
    </location>
</feature>
<proteinExistence type="predicted"/>
<dbReference type="InterPro" id="IPR000477">
    <property type="entry name" value="RT_dom"/>
</dbReference>
<evidence type="ECO:0000256" key="1">
    <source>
        <dbReference type="SAM" id="MobiDB-lite"/>
    </source>
</evidence>